<feature type="transmembrane region" description="Helical" evidence="2">
    <location>
        <begin position="221"/>
        <end position="242"/>
    </location>
</feature>
<accession>A0AA37V124</accession>
<evidence type="ECO:0000313" key="4">
    <source>
        <dbReference type="Proteomes" id="UP001161325"/>
    </source>
</evidence>
<dbReference type="Proteomes" id="UP001161325">
    <property type="component" value="Unassembled WGS sequence"/>
</dbReference>
<dbReference type="InterPro" id="IPR029063">
    <property type="entry name" value="SAM-dependent_MTases_sf"/>
</dbReference>
<feature type="transmembrane region" description="Helical" evidence="2">
    <location>
        <begin position="254"/>
        <end position="272"/>
    </location>
</feature>
<keyword evidence="4" id="KW-1185">Reference proteome</keyword>
<dbReference type="GO" id="GO:0006596">
    <property type="term" value="P:polyamine biosynthetic process"/>
    <property type="evidence" value="ECO:0007669"/>
    <property type="project" value="UniProtKB-KW"/>
</dbReference>
<feature type="transmembrane region" description="Helical" evidence="2">
    <location>
        <begin position="309"/>
        <end position="332"/>
    </location>
</feature>
<keyword evidence="2" id="KW-1133">Transmembrane helix</keyword>
<feature type="transmembrane region" description="Helical" evidence="2">
    <location>
        <begin position="33"/>
        <end position="54"/>
    </location>
</feature>
<feature type="transmembrane region" description="Helical" evidence="2">
    <location>
        <begin position="145"/>
        <end position="165"/>
    </location>
</feature>
<dbReference type="AlphaFoldDB" id="A0AA37V124"/>
<gene>
    <name evidence="3" type="ORF">rosag_20230</name>
</gene>
<feature type="transmembrane region" description="Helical" evidence="2">
    <location>
        <begin position="420"/>
        <end position="437"/>
    </location>
</feature>
<feature type="transmembrane region" description="Helical" evidence="2">
    <location>
        <begin position="110"/>
        <end position="133"/>
    </location>
</feature>
<feature type="transmembrane region" description="Helical" evidence="2">
    <location>
        <begin position="390"/>
        <end position="408"/>
    </location>
</feature>
<protein>
    <recommendedName>
        <fullName evidence="5">Spermidine synthase</fullName>
    </recommendedName>
</protein>
<organism evidence="3 4">
    <name type="scientific">Roseisolibacter agri</name>
    <dbReference type="NCBI Taxonomy" id="2014610"/>
    <lineage>
        <taxon>Bacteria</taxon>
        <taxon>Pseudomonadati</taxon>
        <taxon>Gemmatimonadota</taxon>
        <taxon>Gemmatimonadia</taxon>
        <taxon>Gemmatimonadales</taxon>
        <taxon>Gemmatimonadaceae</taxon>
        <taxon>Roseisolibacter</taxon>
    </lineage>
</organism>
<reference evidence="3" key="1">
    <citation type="submission" date="2022-08" db="EMBL/GenBank/DDBJ databases">
        <title>Draft genome sequencing of Roseisolibacter agri AW1220.</title>
        <authorList>
            <person name="Tobiishi Y."/>
            <person name="Tonouchi A."/>
        </authorList>
    </citation>
    <scope>NUCLEOTIDE SEQUENCE</scope>
    <source>
        <strain evidence="3">AW1220</strain>
    </source>
</reference>
<comment type="caution">
    <text evidence="3">The sequence shown here is derived from an EMBL/GenBank/DDBJ whole genome shotgun (WGS) entry which is preliminary data.</text>
</comment>
<dbReference type="PANTHER" id="PTHR43317">
    <property type="entry name" value="THERMOSPERMINE SYNTHASE ACAULIS5"/>
    <property type="match status" value="1"/>
</dbReference>
<dbReference type="SUPFAM" id="SSF53335">
    <property type="entry name" value="S-adenosyl-L-methionine-dependent methyltransferases"/>
    <property type="match status" value="1"/>
</dbReference>
<keyword evidence="1" id="KW-0620">Polyamine biosynthesis</keyword>
<feature type="transmembrane region" description="Helical" evidence="2">
    <location>
        <begin position="196"/>
        <end position="215"/>
    </location>
</feature>
<dbReference type="Gene3D" id="3.40.50.150">
    <property type="entry name" value="Vaccinia Virus protein VP39"/>
    <property type="match status" value="1"/>
</dbReference>
<keyword evidence="2" id="KW-0812">Transmembrane</keyword>
<dbReference type="EMBL" id="BRXS01000003">
    <property type="protein sequence ID" value="GLC25510.1"/>
    <property type="molecule type" value="Genomic_DNA"/>
</dbReference>
<name>A0AA37V124_9BACT</name>
<proteinExistence type="predicted"/>
<feature type="transmembrane region" description="Helical" evidence="2">
    <location>
        <begin position="443"/>
        <end position="461"/>
    </location>
</feature>
<keyword evidence="2" id="KW-0472">Membrane</keyword>
<evidence type="ECO:0000256" key="2">
    <source>
        <dbReference type="SAM" id="Phobius"/>
    </source>
</evidence>
<sequence length="733" mass="77304">MWNSCLMTFQALLLVGYLYAHALARHCTTRGQAVVHLALFGLSLLALPVAVRAAGIAVEAWGPSAWVVRLLLGAVGAPFLVLSAGAPLLQRWFAAWRAQTAPDHAGDDAATYALYAASNAGSLVALLGYPLLIESRLGLAAQSRWWSGAYVAFGAVLLACAAVVARGGGPLRASRTRDAVATATSGGVTRGARARWTLLAFVPSALLLAVTRYLSTDVAPVPLLWVVPLAMYLLTFIVAFAPGLRPRTLVLDRAAAGVLPVLAILVALGANSPLGPVASAHLVAFGIVALWCHQTLAESRPDVAHLTEYYLWISLGGLLGGVFNALLAPALFTGLAEYPISVALAAAARALAAPPVDPAPPPAHTRLGARLQEIAGLAAPAPDRRPLALALRRVAMPLAIGVVAWAAASRLSIVPRTAEVNAAVWYGGAAVLLSFLLRADRVALALGVAALLAGGALGQRARQASVLLRARSFYGAYTVRDASPMHYLQHGTTLHGTQDRSPSRRTTPLSYYHREGPLGVLLSVAPRLAPTSPPRRVAAVGLGTGTVACHGRAGERWTFYEIDPLMERIARDPQLFTYLRDCPPTVDVVLGDARLRLAAAPAASYDLILLDAFSSDAIPTHLLTREALAAYLHALAPDGVLMVHVSNRYLDLEPVVAELARDARLSGLVGRDVSGAVQRDPAVTTSKWIALARDSAAFGSLGGVKGWSPLQADGRVRLWTDDYTDVLAVVRWR</sequence>
<dbReference type="NCBIfam" id="NF037959">
    <property type="entry name" value="MFS_SpdSyn"/>
    <property type="match status" value="1"/>
</dbReference>
<evidence type="ECO:0000256" key="1">
    <source>
        <dbReference type="ARBA" id="ARBA00023115"/>
    </source>
</evidence>
<evidence type="ECO:0008006" key="5">
    <source>
        <dbReference type="Google" id="ProtNLM"/>
    </source>
</evidence>
<feature type="transmembrane region" description="Helical" evidence="2">
    <location>
        <begin position="66"/>
        <end position="89"/>
    </location>
</feature>
<evidence type="ECO:0000313" key="3">
    <source>
        <dbReference type="EMBL" id="GLC25510.1"/>
    </source>
</evidence>
<dbReference type="PANTHER" id="PTHR43317:SF1">
    <property type="entry name" value="THERMOSPERMINE SYNTHASE ACAULIS5"/>
    <property type="match status" value="1"/>
</dbReference>